<keyword evidence="2" id="KW-0812">Transmembrane</keyword>
<evidence type="ECO:0000256" key="2">
    <source>
        <dbReference type="ARBA" id="ARBA00022692"/>
    </source>
</evidence>
<dbReference type="OrthoDB" id="4142200at2759"/>
<accession>A0A4S8MPP7</accession>
<evidence type="ECO:0000313" key="6">
    <source>
        <dbReference type="Proteomes" id="UP000297245"/>
    </source>
</evidence>
<evidence type="ECO:0008006" key="7">
    <source>
        <dbReference type="Google" id="ProtNLM"/>
    </source>
</evidence>
<dbReference type="GO" id="GO:0016020">
    <property type="term" value="C:membrane"/>
    <property type="evidence" value="ECO:0007669"/>
    <property type="project" value="UniProtKB-SubCell"/>
</dbReference>
<dbReference type="EMBL" id="ML179058">
    <property type="protein sequence ID" value="THV04264.1"/>
    <property type="molecule type" value="Genomic_DNA"/>
</dbReference>
<protein>
    <recommendedName>
        <fullName evidence="7">Major facilitator superfamily (MFS) profile domain-containing protein</fullName>
    </recommendedName>
</protein>
<comment type="subcellular location">
    <subcellularLocation>
        <location evidence="1">Membrane</location>
        <topology evidence="1">Multi-pass membrane protein</topology>
    </subcellularLocation>
</comment>
<dbReference type="AlphaFoldDB" id="A0A4S8MPP7"/>
<dbReference type="PANTHER" id="PTHR48022">
    <property type="entry name" value="PLASTIDIC GLUCOSE TRANSPORTER 4"/>
    <property type="match status" value="1"/>
</dbReference>
<dbReference type="Pfam" id="PF00083">
    <property type="entry name" value="Sugar_tr"/>
    <property type="match status" value="1"/>
</dbReference>
<dbReference type="Proteomes" id="UP000297245">
    <property type="component" value="Unassembled WGS sequence"/>
</dbReference>
<organism evidence="5 6">
    <name type="scientific">Dendrothele bispora (strain CBS 962.96)</name>
    <dbReference type="NCBI Taxonomy" id="1314807"/>
    <lineage>
        <taxon>Eukaryota</taxon>
        <taxon>Fungi</taxon>
        <taxon>Dikarya</taxon>
        <taxon>Basidiomycota</taxon>
        <taxon>Agaricomycotina</taxon>
        <taxon>Agaricomycetes</taxon>
        <taxon>Agaricomycetidae</taxon>
        <taxon>Agaricales</taxon>
        <taxon>Agaricales incertae sedis</taxon>
        <taxon>Dendrothele</taxon>
    </lineage>
</organism>
<name>A0A4S8MPP7_DENBC</name>
<dbReference type="InterPro" id="IPR005828">
    <property type="entry name" value="MFS_sugar_transport-like"/>
</dbReference>
<evidence type="ECO:0000256" key="1">
    <source>
        <dbReference type="ARBA" id="ARBA00004141"/>
    </source>
</evidence>
<dbReference type="GO" id="GO:0005351">
    <property type="term" value="F:carbohydrate:proton symporter activity"/>
    <property type="evidence" value="ECO:0007669"/>
    <property type="project" value="TreeGrafter"/>
</dbReference>
<proteinExistence type="predicted"/>
<keyword evidence="6" id="KW-1185">Reference proteome</keyword>
<evidence type="ECO:0000313" key="5">
    <source>
        <dbReference type="EMBL" id="THV04264.1"/>
    </source>
</evidence>
<sequence>MSQQCLPTRSSKVHHACEFDLGSRFHPSTCCRPRRRPSHLQYLCRYLQYRRTHLPIRNHCPTIPGRMIPLQKWSVTCAILIRYFIQFGCSFINGKASSHIPRGLQMLPAIVFFCGMRFPESPRWLLGRKRDDETLTILADLHGGGDKNNELMRLEFGKIKEEVRCEVFSSSFPLR</sequence>
<dbReference type="PANTHER" id="PTHR48022:SF7">
    <property type="entry name" value="MAJOR FACILITATOR SUPERFAMILY (MFS) PROFILE DOMAIN-CONTAINING PROTEIN-RELATED"/>
    <property type="match status" value="1"/>
</dbReference>
<dbReference type="InterPro" id="IPR036259">
    <property type="entry name" value="MFS_trans_sf"/>
</dbReference>
<keyword evidence="3" id="KW-1133">Transmembrane helix</keyword>
<dbReference type="InterPro" id="IPR050360">
    <property type="entry name" value="MFS_Sugar_Transporters"/>
</dbReference>
<keyword evidence="4" id="KW-0472">Membrane</keyword>
<gene>
    <name evidence="5" type="ORF">K435DRAFT_851085</name>
</gene>
<dbReference type="Gene3D" id="1.20.1250.20">
    <property type="entry name" value="MFS general substrate transporter like domains"/>
    <property type="match status" value="1"/>
</dbReference>
<evidence type="ECO:0000256" key="3">
    <source>
        <dbReference type="ARBA" id="ARBA00022989"/>
    </source>
</evidence>
<evidence type="ECO:0000256" key="4">
    <source>
        <dbReference type="ARBA" id="ARBA00023136"/>
    </source>
</evidence>
<reference evidence="5 6" key="1">
    <citation type="journal article" date="2019" name="Nat. Ecol. Evol.">
        <title>Megaphylogeny resolves global patterns of mushroom evolution.</title>
        <authorList>
            <person name="Varga T."/>
            <person name="Krizsan K."/>
            <person name="Foldi C."/>
            <person name="Dima B."/>
            <person name="Sanchez-Garcia M."/>
            <person name="Sanchez-Ramirez S."/>
            <person name="Szollosi G.J."/>
            <person name="Szarkandi J.G."/>
            <person name="Papp V."/>
            <person name="Albert L."/>
            <person name="Andreopoulos W."/>
            <person name="Angelini C."/>
            <person name="Antonin V."/>
            <person name="Barry K.W."/>
            <person name="Bougher N.L."/>
            <person name="Buchanan P."/>
            <person name="Buyck B."/>
            <person name="Bense V."/>
            <person name="Catcheside P."/>
            <person name="Chovatia M."/>
            <person name="Cooper J."/>
            <person name="Damon W."/>
            <person name="Desjardin D."/>
            <person name="Finy P."/>
            <person name="Geml J."/>
            <person name="Haridas S."/>
            <person name="Hughes K."/>
            <person name="Justo A."/>
            <person name="Karasinski D."/>
            <person name="Kautmanova I."/>
            <person name="Kiss B."/>
            <person name="Kocsube S."/>
            <person name="Kotiranta H."/>
            <person name="LaButti K.M."/>
            <person name="Lechner B.E."/>
            <person name="Liimatainen K."/>
            <person name="Lipzen A."/>
            <person name="Lukacs Z."/>
            <person name="Mihaltcheva S."/>
            <person name="Morgado L.N."/>
            <person name="Niskanen T."/>
            <person name="Noordeloos M.E."/>
            <person name="Ohm R.A."/>
            <person name="Ortiz-Santana B."/>
            <person name="Ovrebo C."/>
            <person name="Racz N."/>
            <person name="Riley R."/>
            <person name="Savchenko A."/>
            <person name="Shiryaev A."/>
            <person name="Soop K."/>
            <person name="Spirin V."/>
            <person name="Szebenyi C."/>
            <person name="Tomsovsky M."/>
            <person name="Tulloss R.E."/>
            <person name="Uehling J."/>
            <person name="Grigoriev I.V."/>
            <person name="Vagvolgyi C."/>
            <person name="Papp T."/>
            <person name="Martin F.M."/>
            <person name="Miettinen O."/>
            <person name="Hibbett D.S."/>
            <person name="Nagy L.G."/>
        </authorList>
    </citation>
    <scope>NUCLEOTIDE SEQUENCE [LARGE SCALE GENOMIC DNA]</scope>
    <source>
        <strain evidence="5 6">CBS 962.96</strain>
    </source>
</reference>